<reference evidence="3" key="1">
    <citation type="journal article" date="2018" name="PLoS Negl. Trop. Dis.">
        <title>Sialome diversity of ticks revealed by RNAseq of single tick salivary glands.</title>
        <authorList>
            <person name="Perner J."/>
            <person name="Kropackova S."/>
            <person name="Kopacek P."/>
            <person name="Ribeiro J.M."/>
        </authorList>
    </citation>
    <scope>NUCLEOTIDE SEQUENCE</scope>
    <source>
        <strain evidence="3">Siblings of single egg batch collected in Ceske Budejovice</strain>
        <tissue evidence="3">Salivary glands</tissue>
    </source>
</reference>
<feature type="signal peptide" evidence="2">
    <location>
        <begin position="1"/>
        <end position="18"/>
    </location>
</feature>
<feature type="transmembrane region" description="Helical" evidence="1">
    <location>
        <begin position="96"/>
        <end position="115"/>
    </location>
</feature>
<keyword evidence="1" id="KW-0812">Transmembrane</keyword>
<dbReference type="AlphaFoldDB" id="A0A147BDT8"/>
<evidence type="ECO:0000313" key="3">
    <source>
        <dbReference type="EMBL" id="JAR88919.1"/>
    </source>
</evidence>
<accession>A0A147BDT8</accession>
<name>A0A147BDT8_IXORI</name>
<evidence type="ECO:0000256" key="2">
    <source>
        <dbReference type="SAM" id="SignalP"/>
    </source>
</evidence>
<keyword evidence="2" id="KW-0732">Signal</keyword>
<evidence type="ECO:0000256" key="1">
    <source>
        <dbReference type="SAM" id="Phobius"/>
    </source>
</evidence>
<sequence length="195" mass="21666">MTWQNMIGVLALFSVASCRHVRRQGDVPPGADCSFKGGKDPEAFGRPSVARVGFGLGARQAQVNVIKRSHRRHCGFAEEGRSGGICLIQLDELHHFFFSLSLSLLFLFFFFLISYGSEETSEKSRQGHFLLCRTGGGEAVAGVGPKGFFLCPIEFDSVRASRPRVSFFFFPPSCLFLTCTFGTQYSMSEAHLFWN</sequence>
<feature type="transmembrane region" description="Helical" evidence="1">
    <location>
        <begin position="167"/>
        <end position="187"/>
    </location>
</feature>
<keyword evidence="1" id="KW-0472">Membrane</keyword>
<organism evidence="3">
    <name type="scientific">Ixodes ricinus</name>
    <name type="common">Common tick</name>
    <name type="synonym">Acarus ricinus</name>
    <dbReference type="NCBI Taxonomy" id="34613"/>
    <lineage>
        <taxon>Eukaryota</taxon>
        <taxon>Metazoa</taxon>
        <taxon>Ecdysozoa</taxon>
        <taxon>Arthropoda</taxon>
        <taxon>Chelicerata</taxon>
        <taxon>Arachnida</taxon>
        <taxon>Acari</taxon>
        <taxon>Parasitiformes</taxon>
        <taxon>Ixodida</taxon>
        <taxon>Ixodoidea</taxon>
        <taxon>Ixodidae</taxon>
        <taxon>Ixodinae</taxon>
        <taxon>Ixodes</taxon>
    </lineage>
</organism>
<dbReference type="EMBL" id="GEGO01006485">
    <property type="protein sequence ID" value="JAR88919.1"/>
    <property type="molecule type" value="Transcribed_RNA"/>
</dbReference>
<protein>
    <recommendedName>
        <fullName evidence="4">Secreted protein</fullName>
    </recommendedName>
</protein>
<keyword evidence="1" id="KW-1133">Transmembrane helix</keyword>
<feature type="chain" id="PRO_5007542080" description="Secreted protein" evidence="2">
    <location>
        <begin position="19"/>
        <end position="195"/>
    </location>
</feature>
<evidence type="ECO:0008006" key="4">
    <source>
        <dbReference type="Google" id="ProtNLM"/>
    </source>
</evidence>
<proteinExistence type="predicted"/>